<evidence type="ECO:0000313" key="1">
    <source>
        <dbReference type="EMBL" id="TDW99236.1"/>
    </source>
</evidence>
<dbReference type="OrthoDB" id="8476943at2"/>
<keyword evidence="2" id="KW-1185">Reference proteome</keyword>
<reference evidence="1 2" key="1">
    <citation type="submission" date="2019-03" db="EMBL/GenBank/DDBJ databases">
        <title>Genomic Encyclopedia of Type Strains, Phase IV (KMG-IV): sequencing the most valuable type-strain genomes for metagenomic binning, comparative biology and taxonomic classification.</title>
        <authorList>
            <person name="Goeker M."/>
        </authorList>
    </citation>
    <scope>NUCLEOTIDE SEQUENCE [LARGE SCALE GENOMIC DNA]</scope>
    <source>
        <strain evidence="1 2">DSM 100059</strain>
    </source>
</reference>
<sequence>MSSKEKDPVIVTLPPGTSGNLSAYVVAKDGSLLDTAPFSEGKARLSLSKDTLKGTRVFVGPPFPKEYPASRINAYSLATSGAQQISVNFTAANEIAIVHLPAFIIPPLHSCDIVGNVTNTLTVNGLPQSGPLCKARVHICTVDWFFRWPIWLRPVVPENVLNELKDKFAALATSPIPPAPDPGPLAAKVNLPLRSLSARTSNALKPLPTTIQDAIQSATTDTIHEVVFNHAEILYPYFCIWPIFWFWFYRVTEVETVYTDCNGHFNGLLLSFAPLPAENIYVWVEANIGGTWTTVYRPPFPCHTYWDYACNTDIDINLSNPNIPPCNCDVTVNDGTAWFTAIGSQAIASGIQQDPTYTNAYGIETLGCSNVFNADQLNPFGATLDLGLAFGSMLPPASYYRWKYTLAYDSTLKALSGEPTQYIMPTIARPYLWQKPDGSWQSGSINLTATDSGGNTAYSIPNFNVTSYPGVPSTAEWVSFNFVSSYFDSTAIPSGCIIRLELELLNMSGGLFEVVPVPPSTYQVSINTDPSTGYGGSVPAPSPYLNLDGSGNALSLSFLVRVDNSPVTATINNVVLESSPAVTSNTCGYLPFPNNPTGLGYGTILGFQASEAFNFAKYGFGVVRGNGSGEPVAAGGYVFENYTDPGGHYTFTESSGTFTSSGLTVGYLMGTCTQAAAFAESLTVTHLATDGTSELWQTYGEPYYASYLAAFALIGS</sequence>
<evidence type="ECO:0000313" key="2">
    <source>
        <dbReference type="Proteomes" id="UP000294498"/>
    </source>
</evidence>
<gene>
    <name evidence="1" type="ORF">EDB95_0245</name>
</gene>
<protein>
    <submittedName>
        <fullName evidence="1">Uncharacterized protein</fullName>
    </submittedName>
</protein>
<dbReference type="AlphaFoldDB" id="A0A4R8DPL9"/>
<comment type="caution">
    <text evidence="1">The sequence shown here is derived from an EMBL/GenBank/DDBJ whole genome shotgun (WGS) entry which is preliminary data.</text>
</comment>
<name>A0A4R8DPL9_9BACT</name>
<accession>A0A4R8DPL9</accession>
<organism evidence="1 2">
    <name type="scientific">Dinghuibacter silviterrae</name>
    <dbReference type="NCBI Taxonomy" id="1539049"/>
    <lineage>
        <taxon>Bacteria</taxon>
        <taxon>Pseudomonadati</taxon>
        <taxon>Bacteroidota</taxon>
        <taxon>Chitinophagia</taxon>
        <taxon>Chitinophagales</taxon>
        <taxon>Chitinophagaceae</taxon>
        <taxon>Dinghuibacter</taxon>
    </lineage>
</organism>
<dbReference type="Proteomes" id="UP000294498">
    <property type="component" value="Unassembled WGS sequence"/>
</dbReference>
<proteinExistence type="predicted"/>
<dbReference type="RefSeq" id="WP_133989766.1">
    <property type="nucleotide sequence ID" value="NZ_SODV01000001.1"/>
</dbReference>
<dbReference type="EMBL" id="SODV01000001">
    <property type="protein sequence ID" value="TDW99236.1"/>
    <property type="molecule type" value="Genomic_DNA"/>
</dbReference>